<dbReference type="PANTHER" id="PTHR46332">
    <property type="entry name" value="ASPARTATE BETA-HYDROXYLASE DOMAIN-CONTAINING PROTEIN 2"/>
    <property type="match status" value="1"/>
</dbReference>
<keyword evidence="2" id="KW-0223">Dioxygenase</keyword>
<comment type="similarity">
    <text evidence="1">Belongs to the aspartyl/asparaginyl beta-hydroxylase family.</text>
</comment>
<sequence length="325" mass="36047">MTLATGVLIVLVLTWAASAAYVYHLRGATRYTGPQQYLRKNWPLFAPLNCLLYACTRRGARTPVVAPEALDADLRQGLALLRGNWTVIRDEALALHARGRLEAPVRGAPASFDVGFRTFYKRGWSRFYLHWYGYTHPSARAECPRTLELLARTPGVQAAMFSILPPGGQLTLHADPMACSLRWHLGLATPGDDACFIAIDGERRSWRDGEEFVFDQTFLHHARNDTAEPRLILMADVRRPMAWPGRWLNVPYRWLSRLLLAPNDARDGRGAASAVFAAVAPAIAAGRRLHARAPVAYAVVKWTVNALLVAGVLAAAWWGLRFVTG</sequence>
<evidence type="ECO:0000256" key="1">
    <source>
        <dbReference type="ARBA" id="ARBA00007730"/>
    </source>
</evidence>
<dbReference type="SUPFAM" id="SSF51197">
    <property type="entry name" value="Clavaminate synthase-like"/>
    <property type="match status" value="1"/>
</dbReference>
<dbReference type="InterPro" id="IPR007803">
    <property type="entry name" value="Asp/Arg/Pro-Hydrxlase"/>
</dbReference>
<dbReference type="InterPro" id="IPR027443">
    <property type="entry name" value="IPNS-like_sf"/>
</dbReference>
<dbReference type="EMBL" id="AWXU01000018">
    <property type="protein sequence ID" value="KFN50546.1"/>
    <property type="molecule type" value="Genomic_DNA"/>
</dbReference>
<name>A0A091BFN8_9GAMM</name>
<feature type="transmembrane region" description="Helical" evidence="4">
    <location>
        <begin position="302"/>
        <end position="320"/>
    </location>
</feature>
<dbReference type="PANTHER" id="PTHR46332:SF5">
    <property type="entry name" value="ASPARTATE BETA-HYDROXYLASE DOMAIN CONTAINING 2"/>
    <property type="match status" value="1"/>
</dbReference>
<organism evidence="6 7">
    <name type="scientific">Arenimonas composti TR7-09 = DSM 18010</name>
    <dbReference type="NCBI Taxonomy" id="1121013"/>
    <lineage>
        <taxon>Bacteria</taxon>
        <taxon>Pseudomonadati</taxon>
        <taxon>Pseudomonadota</taxon>
        <taxon>Gammaproteobacteria</taxon>
        <taxon>Lysobacterales</taxon>
        <taxon>Lysobacteraceae</taxon>
        <taxon>Arenimonas</taxon>
    </lineage>
</organism>
<evidence type="ECO:0000313" key="7">
    <source>
        <dbReference type="Proteomes" id="UP000029391"/>
    </source>
</evidence>
<dbReference type="Proteomes" id="UP000029391">
    <property type="component" value="Unassembled WGS sequence"/>
</dbReference>
<evidence type="ECO:0000256" key="3">
    <source>
        <dbReference type="ARBA" id="ARBA00023002"/>
    </source>
</evidence>
<reference evidence="6 7" key="1">
    <citation type="submission" date="2013-09" db="EMBL/GenBank/DDBJ databases">
        <title>Genome sequencing of Arenimonas composti.</title>
        <authorList>
            <person name="Chen F."/>
            <person name="Wang G."/>
        </authorList>
    </citation>
    <scope>NUCLEOTIDE SEQUENCE [LARGE SCALE GENOMIC DNA]</scope>
    <source>
        <strain evidence="6 7">TR7-09</strain>
    </source>
</reference>
<dbReference type="Gene3D" id="2.60.120.330">
    <property type="entry name" value="B-lactam Antibiotic, Isopenicillin N Synthase, Chain"/>
    <property type="match status" value="1"/>
</dbReference>
<keyword evidence="4" id="KW-1133">Transmembrane helix</keyword>
<evidence type="ECO:0000256" key="4">
    <source>
        <dbReference type="SAM" id="Phobius"/>
    </source>
</evidence>
<dbReference type="RefSeq" id="WP_026817078.1">
    <property type="nucleotide sequence ID" value="NZ_AUFF01000006.1"/>
</dbReference>
<evidence type="ECO:0000256" key="2">
    <source>
        <dbReference type="ARBA" id="ARBA00022964"/>
    </source>
</evidence>
<proteinExistence type="inferred from homology"/>
<dbReference type="STRING" id="1121013.GCA_000426365_02084"/>
<dbReference type="GO" id="GO:0051213">
    <property type="term" value="F:dioxygenase activity"/>
    <property type="evidence" value="ECO:0007669"/>
    <property type="project" value="UniProtKB-KW"/>
</dbReference>
<accession>A0A091BFN8</accession>
<evidence type="ECO:0000259" key="5">
    <source>
        <dbReference type="Pfam" id="PF05118"/>
    </source>
</evidence>
<dbReference type="InterPro" id="IPR051821">
    <property type="entry name" value="Asp/Asn_beta-hydroxylase"/>
</dbReference>
<gene>
    <name evidence="6" type="ORF">P873_06255</name>
</gene>
<feature type="domain" description="Aspartyl/asparaginy/proline hydroxylase" evidence="5">
    <location>
        <begin position="84"/>
        <end position="240"/>
    </location>
</feature>
<dbReference type="OrthoDB" id="21665at2"/>
<dbReference type="AlphaFoldDB" id="A0A091BFN8"/>
<comment type="caution">
    <text evidence="6">The sequence shown here is derived from an EMBL/GenBank/DDBJ whole genome shotgun (WGS) entry which is preliminary data.</text>
</comment>
<evidence type="ECO:0000313" key="6">
    <source>
        <dbReference type="EMBL" id="KFN50546.1"/>
    </source>
</evidence>
<keyword evidence="4" id="KW-0472">Membrane</keyword>
<dbReference type="Pfam" id="PF05118">
    <property type="entry name" value="Asp_Arg_Hydrox"/>
    <property type="match status" value="1"/>
</dbReference>
<protein>
    <recommendedName>
        <fullName evidence="5">Aspartyl/asparaginy/proline hydroxylase domain-containing protein</fullName>
    </recommendedName>
</protein>
<keyword evidence="7" id="KW-1185">Reference proteome</keyword>
<keyword evidence="4" id="KW-0812">Transmembrane</keyword>
<dbReference type="eggNOG" id="COG3555">
    <property type="taxonomic scope" value="Bacteria"/>
</dbReference>
<keyword evidence="3" id="KW-0560">Oxidoreductase</keyword>